<accession>A0AAN9ARI1</accession>
<name>A0AAN9ARI1_9CAEN</name>
<dbReference type="InterPro" id="IPR009668">
    <property type="entry name" value="RNA_pol-assoc_fac_A49-like"/>
</dbReference>
<evidence type="ECO:0000256" key="4">
    <source>
        <dbReference type="ARBA" id="ARBA00023163"/>
    </source>
</evidence>
<dbReference type="Pfam" id="PF06870">
    <property type="entry name" value="RNA_pol_I_A49"/>
    <property type="match status" value="1"/>
</dbReference>
<keyword evidence="3" id="KW-0240">DNA-directed RNA polymerase</keyword>
<keyword evidence="8" id="KW-1185">Reference proteome</keyword>
<evidence type="ECO:0000256" key="2">
    <source>
        <dbReference type="ARBA" id="ARBA00009430"/>
    </source>
</evidence>
<sequence>MERLSVAISDKEVPLVAFANGVIKKESRKRKLALSAFKHSKHKGGGKRKKVMIAESDKLTYRGDNFGPLAVQTQPTQLYVAEVDKLTGKMTMFPAEIFNMHPVTEVDTPGEAPDLESMSYREKSDLLTDAFGSGKQKRALQKRQKNKMVEGAVTSAMGSAVDSAKATQQSQPAPTAQHTSSAIPPCNTDAKAPADVYKLNDIIGAGELESLKNAAQELCQCGTEKMKEWRDNKTYHMSVLSRLQVLPMDEERRLRQACLLLYLHYLLALFQYRSEHYRKKDPLPAAWPDMVKRMMLDRFSVKLDGSKRCMPARLKDLLLSHILVLCLIVDNFNSPLAQLQQDLKVSAKKLQMHSRALGCKVKSESRKEAGGVKVTSYIAMLKIPLTFPEPAKAKKKQQ</sequence>
<proteinExistence type="inferred from homology"/>
<evidence type="ECO:0000256" key="3">
    <source>
        <dbReference type="ARBA" id="ARBA00022478"/>
    </source>
</evidence>
<keyword evidence="4" id="KW-0804">Transcription</keyword>
<comment type="caution">
    <text evidence="7">The sequence shown here is derived from an EMBL/GenBank/DDBJ whole genome shotgun (WGS) entry which is preliminary data.</text>
</comment>
<dbReference type="EMBL" id="JBAMIC010000022">
    <property type="protein sequence ID" value="KAK7091686.1"/>
    <property type="molecule type" value="Genomic_DNA"/>
</dbReference>
<dbReference type="PANTHER" id="PTHR14440">
    <property type="entry name" value="DNA-DIRECTED RNA POLYMERASE I SUBUNIT RPA49"/>
    <property type="match status" value="1"/>
</dbReference>
<gene>
    <name evidence="7" type="ORF">V1264_009340</name>
</gene>
<evidence type="ECO:0000256" key="5">
    <source>
        <dbReference type="ARBA" id="ARBA00023242"/>
    </source>
</evidence>
<dbReference type="AlphaFoldDB" id="A0AAN9ARI1"/>
<evidence type="ECO:0000256" key="1">
    <source>
        <dbReference type="ARBA" id="ARBA00004604"/>
    </source>
</evidence>
<keyword evidence="5" id="KW-0539">Nucleus</keyword>
<dbReference type="GO" id="GO:0000428">
    <property type="term" value="C:DNA-directed RNA polymerase complex"/>
    <property type="evidence" value="ECO:0007669"/>
    <property type="project" value="UniProtKB-KW"/>
</dbReference>
<reference evidence="7 8" key="1">
    <citation type="submission" date="2024-02" db="EMBL/GenBank/DDBJ databases">
        <title>Chromosome-scale genome assembly of the rough periwinkle Littorina saxatilis.</title>
        <authorList>
            <person name="De Jode A."/>
            <person name="Faria R."/>
            <person name="Formenti G."/>
            <person name="Sims Y."/>
            <person name="Smith T.P."/>
            <person name="Tracey A."/>
            <person name="Wood J.M.D."/>
            <person name="Zagrodzka Z.B."/>
            <person name="Johannesson K."/>
            <person name="Butlin R.K."/>
            <person name="Leder E.H."/>
        </authorList>
    </citation>
    <scope>NUCLEOTIDE SEQUENCE [LARGE SCALE GENOMIC DNA]</scope>
    <source>
        <strain evidence="7">Snail1</strain>
        <tissue evidence="7">Muscle</tissue>
    </source>
</reference>
<comment type="subcellular location">
    <subcellularLocation>
        <location evidence="1">Nucleus</location>
        <location evidence="1">Nucleolus</location>
    </subcellularLocation>
</comment>
<comment type="similarity">
    <text evidence="2">Belongs to the eukaryotic RPA49/POLR1E RNA polymerase subunit family.</text>
</comment>
<organism evidence="7 8">
    <name type="scientific">Littorina saxatilis</name>
    <dbReference type="NCBI Taxonomy" id="31220"/>
    <lineage>
        <taxon>Eukaryota</taxon>
        <taxon>Metazoa</taxon>
        <taxon>Spiralia</taxon>
        <taxon>Lophotrochozoa</taxon>
        <taxon>Mollusca</taxon>
        <taxon>Gastropoda</taxon>
        <taxon>Caenogastropoda</taxon>
        <taxon>Littorinimorpha</taxon>
        <taxon>Littorinoidea</taxon>
        <taxon>Littorinidae</taxon>
        <taxon>Littorina</taxon>
    </lineage>
</organism>
<dbReference type="GO" id="GO:0003677">
    <property type="term" value="F:DNA binding"/>
    <property type="evidence" value="ECO:0007669"/>
    <property type="project" value="InterPro"/>
</dbReference>
<evidence type="ECO:0000313" key="7">
    <source>
        <dbReference type="EMBL" id="KAK7091686.1"/>
    </source>
</evidence>
<dbReference type="Proteomes" id="UP001374579">
    <property type="component" value="Unassembled WGS sequence"/>
</dbReference>
<dbReference type="GO" id="GO:0006351">
    <property type="term" value="P:DNA-templated transcription"/>
    <property type="evidence" value="ECO:0007669"/>
    <property type="project" value="InterPro"/>
</dbReference>
<evidence type="ECO:0000256" key="6">
    <source>
        <dbReference type="SAM" id="MobiDB-lite"/>
    </source>
</evidence>
<dbReference type="GO" id="GO:0005730">
    <property type="term" value="C:nucleolus"/>
    <property type="evidence" value="ECO:0007669"/>
    <property type="project" value="UniProtKB-SubCell"/>
</dbReference>
<evidence type="ECO:0000313" key="8">
    <source>
        <dbReference type="Proteomes" id="UP001374579"/>
    </source>
</evidence>
<protein>
    <recommendedName>
        <fullName evidence="9">DNA-directed RNA polymerase I subunit RPA49</fullName>
    </recommendedName>
</protein>
<feature type="region of interest" description="Disordered" evidence="6">
    <location>
        <begin position="154"/>
        <end position="187"/>
    </location>
</feature>
<feature type="compositionally biased region" description="Low complexity" evidence="6">
    <location>
        <begin position="163"/>
        <end position="177"/>
    </location>
</feature>
<evidence type="ECO:0008006" key="9">
    <source>
        <dbReference type="Google" id="ProtNLM"/>
    </source>
</evidence>